<keyword evidence="3" id="KW-1185">Reference proteome</keyword>
<dbReference type="Pfam" id="PF01433">
    <property type="entry name" value="Peptidase_M1"/>
    <property type="match status" value="1"/>
</dbReference>
<evidence type="ECO:0000313" key="3">
    <source>
        <dbReference type="Proteomes" id="UP001257277"/>
    </source>
</evidence>
<dbReference type="GO" id="GO:0004177">
    <property type="term" value="F:aminopeptidase activity"/>
    <property type="evidence" value="ECO:0007669"/>
    <property type="project" value="UniProtKB-KW"/>
</dbReference>
<dbReference type="RefSeq" id="WP_349242780.1">
    <property type="nucleotide sequence ID" value="NZ_JAVTTO010000007.1"/>
</dbReference>
<evidence type="ECO:0000313" key="2">
    <source>
        <dbReference type="EMBL" id="MDT7833527.1"/>
    </source>
</evidence>
<dbReference type="InterPro" id="IPR014782">
    <property type="entry name" value="Peptidase_M1_dom"/>
</dbReference>
<keyword evidence="2" id="KW-0031">Aminopeptidase</keyword>
<dbReference type="Gene3D" id="1.10.390.10">
    <property type="entry name" value="Neutral Protease Domain 2"/>
    <property type="match status" value="1"/>
</dbReference>
<feature type="domain" description="Peptidase M1 membrane alanine aminopeptidase" evidence="1">
    <location>
        <begin position="284"/>
        <end position="398"/>
    </location>
</feature>
<organism evidence="2 3">
    <name type="scientific">Asprobacillus argus</name>
    <dbReference type="NCBI Taxonomy" id="3076534"/>
    <lineage>
        <taxon>Bacteria</taxon>
        <taxon>Pseudomonadati</taxon>
        <taxon>Bacteroidota</taxon>
        <taxon>Flavobacteriia</taxon>
        <taxon>Flavobacteriales</taxon>
        <taxon>Flavobacteriaceae</taxon>
        <taxon>Asprobacillus</taxon>
    </lineage>
</organism>
<reference evidence="2 3" key="1">
    <citation type="submission" date="2023-09" db="EMBL/GenBank/DDBJ databases">
        <title>Novel taxa isolated from Blanes Bay.</title>
        <authorList>
            <person name="Rey-Velasco X."/>
            <person name="Lucena T."/>
        </authorList>
    </citation>
    <scope>NUCLEOTIDE SEQUENCE [LARGE SCALE GENOMIC DNA]</scope>
    <source>
        <strain evidence="2 3">S356</strain>
    </source>
</reference>
<keyword evidence="2" id="KW-0645">Protease</keyword>
<proteinExistence type="predicted"/>
<evidence type="ECO:0000259" key="1">
    <source>
        <dbReference type="Pfam" id="PF01433"/>
    </source>
</evidence>
<sequence>MRKLVLIICTTFLIASCSKEKTLHYTVTKTLYDSIPVLNIAMKFDAENDGETTLLFQDHAWGETDIHNVLADLESLNEGVEVMKIKDSGQIILKHPKDLETIHFQYKIVQDTKLPITTKKAFRPIVQDEYFHAFSHNLFMLPSNYASSSDSKFNVHIHWKGFDSTFNLINSFGTNDQHQVIKNTDKNHFHSAVFTGGDYRAHEIIINGNDAVLGIRGDWKVFNDSTIVDVLESTLQAQRDFWQDHSQEYFAVTMTPTFLERGTGFQGSGLTNSFATTATNNTYLNLEGLVYLFNHELQHNWTGHIIVNENEEEQYWFSEGFTEYYTLKNIARNRIANLDESYFINELNKRIKALYISPVKEAPNSEINYNNFWTSRDYEKLPYRRGTIFAFYLDNKIRKASNGAKSLDDLMLAIKEDAVSNKQKLSHPYFLSKANEYLTEDLSLFFNKHIVQGKLFDLIGMFNEFDCEFNPTSVVFDLGLTLSEDKKSIARVDENSNAYKAGLRKGDRLTLRSFYYGNPEFKAEFKVYKNGKETHHTYFPSKEAKIPSLKDNDHNKKAVY</sequence>
<dbReference type="InterPro" id="IPR027268">
    <property type="entry name" value="Peptidase_M4/M1_CTD_sf"/>
</dbReference>
<dbReference type="EMBL" id="JAVTTO010000007">
    <property type="protein sequence ID" value="MDT7833527.1"/>
    <property type="molecule type" value="Genomic_DNA"/>
</dbReference>
<protein>
    <submittedName>
        <fullName evidence="2">M1 family aminopeptidase</fullName>
    </submittedName>
</protein>
<dbReference type="Proteomes" id="UP001257277">
    <property type="component" value="Unassembled WGS sequence"/>
</dbReference>
<dbReference type="PROSITE" id="PS51257">
    <property type="entry name" value="PROKAR_LIPOPROTEIN"/>
    <property type="match status" value="1"/>
</dbReference>
<accession>A0ABU3LIK4</accession>
<gene>
    <name evidence="2" type="ORF">RQM59_14165</name>
</gene>
<dbReference type="SUPFAM" id="SSF55486">
    <property type="entry name" value="Metalloproteases ('zincins'), catalytic domain"/>
    <property type="match status" value="1"/>
</dbReference>
<name>A0ABU3LIK4_9FLAO</name>
<keyword evidence="2" id="KW-0378">Hydrolase</keyword>
<comment type="caution">
    <text evidence="2">The sequence shown here is derived from an EMBL/GenBank/DDBJ whole genome shotgun (WGS) entry which is preliminary data.</text>
</comment>